<comment type="similarity">
    <text evidence="1">Belongs to the short-chain dehydrogenases/reductases (SDR) family.</text>
</comment>
<dbReference type="GO" id="GO:0008202">
    <property type="term" value="P:steroid metabolic process"/>
    <property type="evidence" value="ECO:0007669"/>
    <property type="project" value="UniProtKB-KW"/>
</dbReference>
<keyword evidence="2" id="KW-0560">Oxidoreductase</keyword>
<comment type="catalytic activity">
    <reaction evidence="6">
        <text>3-oxochenodeoxycholate + NADH + H(+) = isochenodeoxycholate + NAD(+)</text>
        <dbReference type="Rhea" id="RHEA:47516"/>
        <dbReference type="ChEBI" id="CHEBI:15378"/>
        <dbReference type="ChEBI" id="CHEBI:57540"/>
        <dbReference type="ChEBI" id="CHEBI:57945"/>
        <dbReference type="ChEBI" id="CHEBI:87730"/>
        <dbReference type="ChEBI" id="CHEBI:87731"/>
    </reaction>
    <physiologicalReaction direction="left-to-right" evidence="6">
        <dbReference type="Rhea" id="RHEA:47517"/>
    </physiologicalReaction>
</comment>
<accession>A0A2K2U668</accession>
<evidence type="ECO:0000256" key="4">
    <source>
        <dbReference type="ARBA" id="ARBA00023221"/>
    </source>
</evidence>
<dbReference type="SUPFAM" id="SSF51735">
    <property type="entry name" value="NAD(P)-binding Rossmann-fold domains"/>
    <property type="match status" value="1"/>
</dbReference>
<evidence type="ECO:0000256" key="1">
    <source>
        <dbReference type="ARBA" id="ARBA00006484"/>
    </source>
</evidence>
<dbReference type="PROSITE" id="PS00061">
    <property type="entry name" value="ADH_SHORT"/>
    <property type="match status" value="1"/>
</dbReference>
<evidence type="ECO:0000313" key="12">
    <source>
        <dbReference type="Proteomes" id="UP000236488"/>
    </source>
</evidence>
<dbReference type="PRINTS" id="PR00081">
    <property type="entry name" value="GDHRDH"/>
</dbReference>
<keyword evidence="3" id="KW-0443">Lipid metabolism</keyword>
<evidence type="ECO:0000256" key="10">
    <source>
        <dbReference type="ARBA" id="ARBA00081284"/>
    </source>
</evidence>
<dbReference type="FunFam" id="3.40.50.720:FF:000084">
    <property type="entry name" value="Short-chain dehydrogenase reductase"/>
    <property type="match status" value="1"/>
</dbReference>
<gene>
    <name evidence="11" type="ORF">C2L80_04345</name>
</gene>
<evidence type="ECO:0000313" key="11">
    <source>
        <dbReference type="EMBL" id="PNV65835.1"/>
    </source>
</evidence>
<dbReference type="AlphaFoldDB" id="A0A2K2U668"/>
<dbReference type="Gene3D" id="3.40.50.720">
    <property type="entry name" value="NAD(P)-binding Rossmann-like Domain"/>
    <property type="match status" value="1"/>
</dbReference>
<dbReference type="InterPro" id="IPR020904">
    <property type="entry name" value="Sc_DH/Rdtase_CS"/>
</dbReference>
<protein>
    <recommendedName>
        <fullName evidence="9">3beta-hydroxycholanate 3-dehydrogenase (NAD(+))</fullName>
        <ecNumber evidence="9">1.1.1.391</ecNumber>
    </recommendedName>
    <alternativeName>
        <fullName evidence="10">NAD-dependent bile acid 3beta-dehydrogenase</fullName>
    </alternativeName>
</protein>
<comment type="catalytic activity">
    <reaction evidence="8">
        <text>3-oxo-5beta-cholan-24-oate + NADH + H(+) = isolithocholate + NAD(+)</text>
        <dbReference type="Rhea" id="RHEA:47508"/>
        <dbReference type="ChEBI" id="CHEBI:11867"/>
        <dbReference type="ChEBI" id="CHEBI:15378"/>
        <dbReference type="ChEBI" id="CHEBI:57540"/>
        <dbReference type="ChEBI" id="CHEBI:57945"/>
        <dbReference type="ChEBI" id="CHEBI:87728"/>
        <dbReference type="EC" id="1.1.1.391"/>
    </reaction>
    <physiologicalReaction direction="left-to-right" evidence="8">
        <dbReference type="Rhea" id="RHEA:47509"/>
    </physiologicalReaction>
</comment>
<dbReference type="InterPro" id="IPR036291">
    <property type="entry name" value="NAD(P)-bd_dom_sf"/>
</dbReference>
<dbReference type="CDD" id="cd05233">
    <property type="entry name" value="SDR_c"/>
    <property type="match status" value="1"/>
</dbReference>
<proteinExistence type="inferred from homology"/>
<keyword evidence="12" id="KW-1185">Reference proteome</keyword>
<dbReference type="Pfam" id="PF13561">
    <property type="entry name" value="adh_short_C2"/>
    <property type="match status" value="1"/>
</dbReference>
<comment type="catalytic activity">
    <reaction evidence="7">
        <text>7alpha,12alpha-dihydroxy-3-oxo-5beta-cholan-24-oate + NADH + H(+) = isocholate + NAD(+)</text>
        <dbReference type="Rhea" id="RHEA:47512"/>
        <dbReference type="ChEBI" id="CHEBI:15378"/>
        <dbReference type="ChEBI" id="CHEBI:57540"/>
        <dbReference type="ChEBI" id="CHEBI:57945"/>
        <dbReference type="ChEBI" id="CHEBI:87735"/>
        <dbReference type="ChEBI" id="CHEBI:87736"/>
    </reaction>
    <physiologicalReaction direction="left-to-right" evidence="7">
        <dbReference type="Rhea" id="RHEA:47513"/>
    </physiologicalReaction>
</comment>
<evidence type="ECO:0000256" key="3">
    <source>
        <dbReference type="ARBA" id="ARBA00023098"/>
    </source>
</evidence>
<comment type="caution">
    <text evidence="11">The sequence shown here is derived from an EMBL/GenBank/DDBJ whole genome shotgun (WGS) entry which is preliminary data.</text>
</comment>
<dbReference type="GO" id="GO:0016616">
    <property type="term" value="F:oxidoreductase activity, acting on the CH-OH group of donors, NAD or NADP as acceptor"/>
    <property type="evidence" value="ECO:0007669"/>
    <property type="project" value="TreeGrafter"/>
</dbReference>
<evidence type="ECO:0000256" key="5">
    <source>
        <dbReference type="ARBA" id="ARBA00050257"/>
    </source>
</evidence>
<dbReference type="RefSeq" id="WP_103262745.1">
    <property type="nucleotide sequence ID" value="NZ_DBEYRC010000011.1"/>
</dbReference>
<reference evidence="11 12" key="1">
    <citation type="journal article" date="2018" name="Int. J. Syst. Evol. Microbiol.">
        <title>Rubneribacter badeniensis gen. nov., sp. nov. and Enteroscipio rubneri gen. nov., sp. nov., new members of the Eggerthellaceae isolated from human faeces.</title>
        <authorList>
            <person name="Danylec N."/>
            <person name="Gobl A."/>
            <person name="Stoll D.A."/>
            <person name="Hetzer B."/>
            <person name="Kulling S.E."/>
            <person name="Huch M."/>
        </authorList>
    </citation>
    <scope>NUCLEOTIDE SEQUENCE [LARGE SCALE GENOMIC DNA]</scope>
    <source>
        <strain evidence="11 12">ResAG-85</strain>
    </source>
</reference>
<evidence type="ECO:0000256" key="7">
    <source>
        <dbReference type="ARBA" id="ARBA00052497"/>
    </source>
</evidence>
<dbReference type="PANTHER" id="PTHR42760">
    <property type="entry name" value="SHORT-CHAIN DEHYDROGENASES/REDUCTASES FAMILY MEMBER"/>
    <property type="match status" value="1"/>
</dbReference>
<keyword evidence="4" id="KW-0753">Steroid metabolism</keyword>
<dbReference type="EC" id="1.1.1.391" evidence="9"/>
<sequence length="251" mass="27809">MARFDNKVVLVTGAANGIGRCMVERFLSEGVEGVAAVDIECRTLKDVFADERRVRTIPCDITDYNAVHRMVDEVIELFGRIDILMNNAGISMKDGERYGMLTCPKEAWDSVVSTNLNGSFYVAQAVAQRMVKANTKGVIVNTSSNTFRFIPKYLGAYPATKAAIAVFTKQFAKELAEYGIRVNAFGPGTTLTRMSEPTRSNPEMNEQFLRDIPMHRYGEVREAVDVALFLASEQSSFMLGETIFEDGGQSL</sequence>
<dbReference type="InterPro" id="IPR002347">
    <property type="entry name" value="SDR_fam"/>
</dbReference>
<organism evidence="11 12">
    <name type="scientific">Rubneribacter badeniensis</name>
    <dbReference type="NCBI Taxonomy" id="2070688"/>
    <lineage>
        <taxon>Bacteria</taxon>
        <taxon>Bacillati</taxon>
        <taxon>Actinomycetota</taxon>
        <taxon>Coriobacteriia</taxon>
        <taxon>Eggerthellales</taxon>
        <taxon>Eggerthellaceae</taxon>
        <taxon>Rubneribacter</taxon>
    </lineage>
</organism>
<evidence type="ECO:0000256" key="6">
    <source>
        <dbReference type="ARBA" id="ARBA00050953"/>
    </source>
</evidence>
<dbReference type="PRINTS" id="PR00080">
    <property type="entry name" value="SDRFAMILY"/>
</dbReference>
<evidence type="ECO:0000256" key="2">
    <source>
        <dbReference type="ARBA" id="ARBA00023002"/>
    </source>
</evidence>
<evidence type="ECO:0000256" key="9">
    <source>
        <dbReference type="ARBA" id="ARBA00067031"/>
    </source>
</evidence>
<comment type="catalytic activity">
    <reaction evidence="5">
        <text>12alpha-hydroxy-3-oxo-5beta-cholan-24-oate + NADH + H(+) = isodeoxycholate + NAD(+)</text>
        <dbReference type="Rhea" id="RHEA:47492"/>
        <dbReference type="ChEBI" id="CHEBI:15378"/>
        <dbReference type="ChEBI" id="CHEBI:57540"/>
        <dbReference type="ChEBI" id="CHEBI:57945"/>
        <dbReference type="ChEBI" id="CHEBI:87733"/>
        <dbReference type="ChEBI" id="CHEBI:87734"/>
    </reaction>
    <physiologicalReaction direction="left-to-right" evidence="5">
        <dbReference type="Rhea" id="RHEA:47493"/>
    </physiologicalReaction>
</comment>
<name>A0A2K2U668_9ACTN</name>
<evidence type="ECO:0000256" key="8">
    <source>
        <dbReference type="ARBA" id="ARBA00052953"/>
    </source>
</evidence>
<dbReference type="EMBL" id="PPEL01000015">
    <property type="protein sequence ID" value="PNV65835.1"/>
    <property type="molecule type" value="Genomic_DNA"/>
</dbReference>
<dbReference type="Proteomes" id="UP000236488">
    <property type="component" value="Unassembled WGS sequence"/>
</dbReference>